<dbReference type="RefSeq" id="WP_161982088.1">
    <property type="nucleotide sequence ID" value="NZ_BIFT01000001.1"/>
</dbReference>
<name>A0A402B6G4_9CHLR</name>
<dbReference type="InterPro" id="IPR007831">
    <property type="entry name" value="T2SS_GspE_N"/>
</dbReference>
<evidence type="ECO:0000313" key="3">
    <source>
        <dbReference type="Proteomes" id="UP000287171"/>
    </source>
</evidence>
<sequence>MGSRTRQQKEVSALQAAQIAQFSASLARHLIVAPGSCEPCRCNVFEPAGTEDAVEQATEWDDGQRVPISQDLDRRVSELLNEILPMQKSVSMLLLHLVQRESHQLTSQSVSSYQRKRYHAPTKVLDQVLTNVRRVLRLDDKMFIFDASGVAIIFVDVDQVGIQKIAERVFDSICLLQAETIIPPLKRETTIALGIATYPRPAASYEQFAQQAGQAVHHLTLRPAITTQLHGVKPIPTISFSPLFRDNQESDPQVARTPFMELPRILPGRLKQLIPYHIACELKCVPVGYEQHCLTVAMQEPTNSHAIARLHMLTGYTIFPVACEESKLHTLLVNSW</sequence>
<comment type="caution">
    <text evidence="2">The sequence shown here is derived from an EMBL/GenBank/DDBJ whole genome shotgun (WGS) entry which is preliminary data.</text>
</comment>
<evidence type="ECO:0000313" key="2">
    <source>
        <dbReference type="EMBL" id="GCE26935.1"/>
    </source>
</evidence>
<evidence type="ECO:0000259" key="1">
    <source>
        <dbReference type="Pfam" id="PF05157"/>
    </source>
</evidence>
<dbReference type="SUPFAM" id="SSF55073">
    <property type="entry name" value="Nucleotide cyclase"/>
    <property type="match status" value="1"/>
</dbReference>
<protein>
    <recommendedName>
        <fullName evidence="1">Type II secretion system protein GspE N-terminal domain-containing protein</fullName>
    </recommendedName>
</protein>
<dbReference type="InterPro" id="IPR029787">
    <property type="entry name" value="Nucleotide_cyclase"/>
</dbReference>
<reference evidence="3" key="1">
    <citation type="submission" date="2018-12" db="EMBL/GenBank/DDBJ databases">
        <title>Tengunoibacter tsumagoiensis gen. nov., sp. nov., Dictyobacter kobayashii sp. nov., D. alpinus sp. nov., and D. joshuensis sp. nov. and description of Dictyobacteraceae fam. nov. within the order Ktedonobacterales isolated from Tengu-no-mugimeshi.</title>
        <authorList>
            <person name="Wang C.M."/>
            <person name="Zheng Y."/>
            <person name="Sakai Y."/>
            <person name="Toyoda A."/>
            <person name="Minakuchi Y."/>
            <person name="Abe K."/>
            <person name="Yokota A."/>
            <person name="Yabe S."/>
        </authorList>
    </citation>
    <scope>NUCLEOTIDE SEQUENCE [LARGE SCALE GENOMIC DNA]</scope>
    <source>
        <strain evidence="3">Uno16</strain>
    </source>
</reference>
<dbReference type="AlphaFoldDB" id="A0A402B6G4"/>
<feature type="domain" description="Type II secretion system protein GspE N-terminal" evidence="1">
    <location>
        <begin position="257"/>
        <end position="332"/>
    </location>
</feature>
<gene>
    <name evidence="2" type="ORF">KDA_24190</name>
</gene>
<dbReference type="InterPro" id="IPR043128">
    <property type="entry name" value="Rev_trsase/Diguanyl_cyclase"/>
</dbReference>
<dbReference type="Proteomes" id="UP000287171">
    <property type="component" value="Unassembled WGS sequence"/>
</dbReference>
<dbReference type="Gene3D" id="3.30.70.270">
    <property type="match status" value="1"/>
</dbReference>
<dbReference type="EMBL" id="BIFT01000001">
    <property type="protein sequence ID" value="GCE26935.1"/>
    <property type="molecule type" value="Genomic_DNA"/>
</dbReference>
<dbReference type="SUPFAM" id="SSF160246">
    <property type="entry name" value="EspE N-terminal domain-like"/>
    <property type="match status" value="1"/>
</dbReference>
<accession>A0A402B6G4</accession>
<dbReference type="InterPro" id="IPR037257">
    <property type="entry name" value="T2SS_E_N_sf"/>
</dbReference>
<keyword evidence="3" id="KW-1185">Reference proteome</keyword>
<dbReference type="Pfam" id="PF05157">
    <property type="entry name" value="MshEN"/>
    <property type="match status" value="1"/>
</dbReference>
<organism evidence="2 3">
    <name type="scientific">Dictyobacter alpinus</name>
    <dbReference type="NCBI Taxonomy" id="2014873"/>
    <lineage>
        <taxon>Bacteria</taxon>
        <taxon>Bacillati</taxon>
        <taxon>Chloroflexota</taxon>
        <taxon>Ktedonobacteria</taxon>
        <taxon>Ktedonobacterales</taxon>
        <taxon>Dictyobacteraceae</taxon>
        <taxon>Dictyobacter</taxon>
    </lineage>
</organism>
<proteinExistence type="predicted"/>
<dbReference type="Gene3D" id="3.30.300.160">
    <property type="entry name" value="Type II secretion system, protein E, N-terminal domain"/>
    <property type="match status" value="1"/>
</dbReference>